<dbReference type="EMBL" id="FORT01000012">
    <property type="protein sequence ID" value="SFK35881.1"/>
    <property type="molecule type" value="Genomic_DNA"/>
</dbReference>
<evidence type="ECO:0000256" key="1">
    <source>
        <dbReference type="SAM" id="MobiDB-lite"/>
    </source>
</evidence>
<gene>
    <name evidence="2" type="ORF">SAMN05518846_11248</name>
</gene>
<evidence type="ECO:0000313" key="2">
    <source>
        <dbReference type="EMBL" id="SFK35881.1"/>
    </source>
</evidence>
<feature type="region of interest" description="Disordered" evidence="1">
    <location>
        <begin position="1"/>
        <end position="22"/>
    </location>
</feature>
<name>A0A1I3YXE2_9BACL</name>
<dbReference type="RefSeq" id="WP_092272101.1">
    <property type="nucleotide sequence ID" value="NZ_BJOE01000009.1"/>
</dbReference>
<dbReference type="InterPro" id="IPR025942">
    <property type="entry name" value="SpoVIF"/>
</dbReference>
<evidence type="ECO:0000313" key="3">
    <source>
        <dbReference type="Proteomes" id="UP000198915"/>
    </source>
</evidence>
<dbReference type="AlphaFoldDB" id="A0A1I3YXE2"/>
<accession>A0A1I3YXE2</accession>
<reference evidence="3" key="1">
    <citation type="submission" date="2016-10" db="EMBL/GenBank/DDBJ databases">
        <authorList>
            <person name="Varghese N."/>
            <person name="Submissions S."/>
        </authorList>
    </citation>
    <scope>NUCLEOTIDE SEQUENCE [LARGE SCALE GENOMIC DNA]</scope>
    <source>
        <strain evidence="3">OK042</strain>
    </source>
</reference>
<keyword evidence="3" id="KW-1185">Reference proteome</keyword>
<sequence length="91" mass="10295">MNNPFSGGFLDRLKGKGTGTDKIDESKLRSLASQVKKSDFEDETKLRQIIKTLAAMSGKQLTAEKEDKIIEMFYNQEINIHDMSSLTKLLK</sequence>
<dbReference type="Proteomes" id="UP000198915">
    <property type="component" value="Unassembled WGS sequence"/>
</dbReference>
<organism evidence="2 3">
    <name type="scientific">Brevibacillus centrosporus</name>
    <dbReference type="NCBI Taxonomy" id="54910"/>
    <lineage>
        <taxon>Bacteria</taxon>
        <taxon>Bacillati</taxon>
        <taxon>Bacillota</taxon>
        <taxon>Bacilli</taxon>
        <taxon>Bacillales</taxon>
        <taxon>Paenibacillaceae</taxon>
        <taxon>Brevibacillus</taxon>
    </lineage>
</organism>
<proteinExistence type="predicted"/>
<dbReference type="GeneID" id="301130665"/>
<dbReference type="STRING" id="1884381.SAMN05518846_11248"/>
<feature type="compositionally biased region" description="Basic and acidic residues" evidence="1">
    <location>
        <begin position="11"/>
        <end position="22"/>
    </location>
</feature>
<protein>
    <submittedName>
        <fullName evidence="2">Stage VI sporulation protein F</fullName>
    </submittedName>
</protein>
<dbReference type="Pfam" id="PF14069">
    <property type="entry name" value="SpoVIF"/>
    <property type="match status" value="1"/>
</dbReference>